<dbReference type="PROSITE" id="PS50109">
    <property type="entry name" value="HIS_KIN"/>
    <property type="match status" value="1"/>
</dbReference>
<organism evidence="16 17">
    <name type="scientific">Salinimonas sediminis</name>
    <dbReference type="NCBI Taxonomy" id="2303538"/>
    <lineage>
        <taxon>Bacteria</taxon>
        <taxon>Pseudomonadati</taxon>
        <taxon>Pseudomonadota</taxon>
        <taxon>Gammaproteobacteria</taxon>
        <taxon>Alteromonadales</taxon>
        <taxon>Alteromonadaceae</taxon>
        <taxon>Alteromonas/Salinimonas group</taxon>
        <taxon>Salinimonas</taxon>
    </lineage>
</organism>
<keyword evidence="13 14" id="KW-0472">Membrane</keyword>
<keyword evidence="11 14" id="KW-1133">Transmembrane helix</keyword>
<dbReference type="CDD" id="cd00082">
    <property type="entry name" value="HisKA"/>
    <property type="match status" value="1"/>
</dbReference>
<evidence type="ECO:0000256" key="2">
    <source>
        <dbReference type="ARBA" id="ARBA00004651"/>
    </source>
</evidence>
<evidence type="ECO:0000256" key="12">
    <source>
        <dbReference type="ARBA" id="ARBA00023012"/>
    </source>
</evidence>
<dbReference type="Gene3D" id="3.30.565.10">
    <property type="entry name" value="Histidine kinase-like ATPase, C-terminal domain"/>
    <property type="match status" value="1"/>
</dbReference>
<dbReference type="EMBL" id="CP031769">
    <property type="protein sequence ID" value="AXR06099.1"/>
    <property type="molecule type" value="Genomic_DNA"/>
</dbReference>
<dbReference type="GO" id="GO:0000155">
    <property type="term" value="F:phosphorelay sensor kinase activity"/>
    <property type="evidence" value="ECO:0007669"/>
    <property type="project" value="InterPro"/>
</dbReference>
<evidence type="ECO:0000256" key="6">
    <source>
        <dbReference type="ARBA" id="ARBA00022679"/>
    </source>
</evidence>
<evidence type="ECO:0000259" key="15">
    <source>
        <dbReference type="PROSITE" id="PS50109"/>
    </source>
</evidence>
<keyword evidence="4" id="KW-1003">Cell membrane</keyword>
<accession>A0A346NKP2</accession>
<dbReference type="Gene3D" id="1.10.287.130">
    <property type="match status" value="1"/>
</dbReference>
<keyword evidence="5" id="KW-0597">Phosphoprotein</keyword>
<dbReference type="Pfam" id="PF02518">
    <property type="entry name" value="HATPase_c"/>
    <property type="match status" value="1"/>
</dbReference>
<comment type="subcellular location">
    <subcellularLocation>
        <location evidence="2">Cell membrane</location>
        <topology evidence="2">Multi-pass membrane protein</topology>
    </subcellularLocation>
</comment>
<dbReference type="InterPro" id="IPR036890">
    <property type="entry name" value="HATPase_C_sf"/>
</dbReference>
<feature type="transmembrane region" description="Helical" evidence="14">
    <location>
        <begin position="12"/>
        <end position="33"/>
    </location>
</feature>
<comment type="catalytic activity">
    <reaction evidence="1">
        <text>ATP + protein L-histidine = ADP + protein N-phospho-L-histidine.</text>
        <dbReference type="EC" id="2.7.13.3"/>
    </reaction>
</comment>
<dbReference type="SUPFAM" id="SSF47384">
    <property type="entry name" value="Homodimeric domain of signal transducing histidine kinase"/>
    <property type="match status" value="1"/>
</dbReference>
<evidence type="ECO:0000256" key="4">
    <source>
        <dbReference type="ARBA" id="ARBA00022475"/>
    </source>
</evidence>
<dbReference type="InterPro" id="IPR005467">
    <property type="entry name" value="His_kinase_dom"/>
</dbReference>
<sequence>MVNGIKLSLRRYVLAALLIMGTVLISALSWLAANNFFEGMDGMQRGTMVSAGLQTQVKSGEPKQVLNYIIAADWQDLPHSITSTFDAAQMQPFRLHKKVDRDFIFFRPRGALFVVKLRTEQGEEKFVAQVFRPPRIKQDRLFAISHEGVSLLVGLGALVLFSCMLLILMRSVARPVERLKNWAAELDEKTLDLPIPPFRYKELDELARLTHGSLQNVRQVLHREKEFVSHASHELRTPIAVIRSSVDLLHRLPDVSGDKGQRVIQRISHASHTMTDLTETLLWLGRPQTDALHYQATQPGQLVTQLCHELNYLLNSKQVKVQLETDSYHAQLPVTALRIVLGNIIRNAFQHTQSGTVTVHQQQLSIVVENSSAQNDEGAPQETGYGLGLELVDRLTARLGWVYTVARLTQGYRVTLHLTPVA</sequence>
<dbReference type="Gene3D" id="6.10.340.10">
    <property type="match status" value="1"/>
</dbReference>
<evidence type="ECO:0000256" key="7">
    <source>
        <dbReference type="ARBA" id="ARBA00022692"/>
    </source>
</evidence>
<dbReference type="GO" id="GO:0005524">
    <property type="term" value="F:ATP binding"/>
    <property type="evidence" value="ECO:0007669"/>
    <property type="project" value="UniProtKB-KW"/>
</dbReference>
<dbReference type="InterPro" id="IPR036097">
    <property type="entry name" value="HisK_dim/P_sf"/>
</dbReference>
<keyword evidence="6" id="KW-0808">Transferase</keyword>
<evidence type="ECO:0000256" key="1">
    <source>
        <dbReference type="ARBA" id="ARBA00000085"/>
    </source>
</evidence>
<dbReference type="GO" id="GO:0005886">
    <property type="term" value="C:plasma membrane"/>
    <property type="evidence" value="ECO:0007669"/>
    <property type="project" value="UniProtKB-SubCell"/>
</dbReference>
<keyword evidence="7 14" id="KW-0812">Transmembrane</keyword>
<evidence type="ECO:0000313" key="17">
    <source>
        <dbReference type="Proteomes" id="UP000262073"/>
    </source>
</evidence>
<dbReference type="PANTHER" id="PTHR45528:SF1">
    <property type="entry name" value="SENSOR HISTIDINE KINASE CPXA"/>
    <property type="match status" value="1"/>
</dbReference>
<feature type="transmembrane region" description="Helical" evidence="14">
    <location>
        <begin position="149"/>
        <end position="169"/>
    </location>
</feature>
<keyword evidence="17" id="KW-1185">Reference proteome</keyword>
<gene>
    <name evidence="16" type="ORF">D0Y50_06775</name>
</gene>
<name>A0A346NKP2_9ALTE</name>
<evidence type="ECO:0000313" key="16">
    <source>
        <dbReference type="EMBL" id="AXR06099.1"/>
    </source>
</evidence>
<dbReference type="KEGG" id="salm:D0Y50_06775"/>
<dbReference type="InterPro" id="IPR003594">
    <property type="entry name" value="HATPase_dom"/>
</dbReference>
<evidence type="ECO:0000256" key="3">
    <source>
        <dbReference type="ARBA" id="ARBA00012438"/>
    </source>
</evidence>
<reference evidence="16 17" key="1">
    <citation type="submission" date="2018-08" db="EMBL/GenBank/DDBJ databases">
        <title>Salinimonas sediminis sp. nov., a piezophilic bacterium isolated from a deep-sea sediment sample from the New Britain Trench.</title>
        <authorList>
            <person name="Cao J."/>
        </authorList>
    </citation>
    <scope>NUCLEOTIDE SEQUENCE [LARGE SCALE GENOMIC DNA]</scope>
    <source>
        <strain evidence="16 17">N102</strain>
    </source>
</reference>
<keyword evidence="9 16" id="KW-0418">Kinase</keyword>
<proteinExistence type="predicted"/>
<evidence type="ECO:0000256" key="5">
    <source>
        <dbReference type="ARBA" id="ARBA00022553"/>
    </source>
</evidence>
<dbReference type="InterPro" id="IPR003661">
    <property type="entry name" value="HisK_dim/P_dom"/>
</dbReference>
<evidence type="ECO:0000256" key="13">
    <source>
        <dbReference type="ARBA" id="ARBA00023136"/>
    </source>
</evidence>
<dbReference type="Pfam" id="PF00512">
    <property type="entry name" value="HisKA"/>
    <property type="match status" value="1"/>
</dbReference>
<evidence type="ECO:0000256" key="11">
    <source>
        <dbReference type="ARBA" id="ARBA00022989"/>
    </source>
</evidence>
<feature type="domain" description="Histidine kinase" evidence="15">
    <location>
        <begin position="230"/>
        <end position="422"/>
    </location>
</feature>
<dbReference type="OrthoDB" id="9121563at2"/>
<dbReference type="AlphaFoldDB" id="A0A346NKP2"/>
<dbReference type="RefSeq" id="WP_117316104.1">
    <property type="nucleotide sequence ID" value="NZ_CP031769.1"/>
</dbReference>
<evidence type="ECO:0000256" key="9">
    <source>
        <dbReference type="ARBA" id="ARBA00022777"/>
    </source>
</evidence>
<keyword evidence="12" id="KW-0902">Two-component regulatory system</keyword>
<evidence type="ECO:0000256" key="10">
    <source>
        <dbReference type="ARBA" id="ARBA00022840"/>
    </source>
</evidence>
<dbReference type="Proteomes" id="UP000262073">
    <property type="component" value="Chromosome"/>
</dbReference>
<dbReference type="SUPFAM" id="SSF55874">
    <property type="entry name" value="ATPase domain of HSP90 chaperone/DNA topoisomerase II/histidine kinase"/>
    <property type="match status" value="1"/>
</dbReference>
<dbReference type="SMART" id="SM00388">
    <property type="entry name" value="HisKA"/>
    <property type="match status" value="1"/>
</dbReference>
<evidence type="ECO:0000256" key="14">
    <source>
        <dbReference type="SAM" id="Phobius"/>
    </source>
</evidence>
<dbReference type="PANTHER" id="PTHR45528">
    <property type="entry name" value="SENSOR HISTIDINE KINASE CPXA"/>
    <property type="match status" value="1"/>
</dbReference>
<evidence type="ECO:0000256" key="8">
    <source>
        <dbReference type="ARBA" id="ARBA00022741"/>
    </source>
</evidence>
<protein>
    <recommendedName>
        <fullName evidence="3">histidine kinase</fullName>
        <ecNumber evidence="3">2.7.13.3</ecNumber>
    </recommendedName>
</protein>
<keyword evidence="10" id="KW-0067">ATP-binding</keyword>
<dbReference type="EC" id="2.7.13.3" evidence="3"/>
<keyword evidence="8" id="KW-0547">Nucleotide-binding</keyword>
<dbReference type="InterPro" id="IPR050398">
    <property type="entry name" value="HssS/ArlS-like"/>
</dbReference>